<evidence type="ECO:0000313" key="1">
    <source>
        <dbReference type="EMBL" id="PZD93075.1"/>
    </source>
</evidence>
<proteinExistence type="predicted"/>
<name>A0A2W1LDD7_9BACL</name>
<comment type="caution">
    <text evidence="1">The sequence shown here is derived from an EMBL/GenBank/DDBJ whole genome shotgun (WGS) entry which is preliminary data.</text>
</comment>
<evidence type="ECO:0000313" key="2">
    <source>
        <dbReference type="Proteomes" id="UP000249522"/>
    </source>
</evidence>
<keyword evidence="2" id="KW-1185">Reference proteome</keyword>
<gene>
    <name evidence="1" type="ORF">DNH61_25180</name>
</gene>
<sequence>MTCRKLYLAIVPGDNGLLNISTFLCDESELKDSFEVFNKMKQQPIRTNYDLLRMIKRSFSDKTVILAAGQGLQVAETLLRLIESYAPSIRADLVEIPSYHPVLRNKPQNFTAFETYWNGFRCFVSGLYPDQARNNGIKHIYVEPSLERSSRVLDQYALEQSVNSGVIWHESVGGGFKGVVTTKVCLEEGRHAVEMSAWGKADKKHFAVYSYRNYSEVWDTSEMDRQEILLTISSQEDFSSFDQHVRHIKKSGLMLELDSKVLLKDECMWRGPSECTFTEGIRVSFKIDEKFFGTPVCYDASKGNSKPLSEKERTKVLQEAFIQRNCAGCSVRDTCSKCVTFLEDSIIQQFFCELRRNNRYVSEYIAVKNIMKAFIYSFGGKTQRDEQLMFTTPDRTHWVRLQGNEHHYISRRFLIFEFRQQQYVYNKDALKYFRINRLAAVLLEAFHFTDNIVDVQRWICGDYPIDRDTLVRILDELNKKLQLSLPIYMS</sequence>
<dbReference type="EMBL" id="QKRB01000060">
    <property type="protein sequence ID" value="PZD93075.1"/>
    <property type="molecule type" value="Genomic_DNA"/>
</dbReference>
<accession>A0A2W1LDD7</accession>
<reference evidence="1 2" key="1">
    <citation type="submission" date="2018-06" db="EMBL/GenBank/DDBJ databases">
        <title>Paenibacillus imtechensis sp. nov.</title>
        <authorList>
            <person name="Pinnaka A.K."/>
            <person name="Singh H."/>
            <person name="Kaur M."/>
        </authorList>
    </citation>
    <scope>NUCLEOTIDE SEQUENCE [LARGE SCALE GENOMIC DNA]</scope>
    <source>
        <strain evidence="1 2">SMB1</strain>
    </source>
</reference>
<protein>
    <submittedName>
        <fullName evidence="1">Uncharacterized protein</fullName>
    </submittedName>
</protein>
<organism evidence="1 2">
    <name type="scientific">Paenibacillus sambharensis</name>
    <dbReference type="NCBI Taxonomy" id="1803190"/>
    <lineage>
        <taxon>Bacteria</taxon>
        <taxon>Bacillati</taxon>
        <taxon>Bacillota</taxon>
        <taxon>Bacilli</taxon>
        <taxon>Bacillales</taxon>
        <taxon>Paenibacillaceae</taxon>
        <taxon>Paenibacillus</taxon>
    </lineage>
</organism>
<dbReference type="Proteomes" id="UP000249522">
    <property type="component" value="Unassembled WGS sequence"/>
</dbReference>
<dbReference type="AlphaFoldDB" id="A0A2W1LDD7"/>